<evidence type="ECO:0000313" key="2">
    <source>
        <dbReference type="EMBL" id="CAH0600321.1"/>
    </source>
</evidence>
<reference evidence="2" key="1">
    <citation type="submission" date="2021-12" db="EMBL/GenBank/DDBJ databases">
        <authorList>
            <person name="King R."/>
        </authorList>
    </citation>
    <scope>NUCLEOTIDE SEQUENCE</scope>
</reference>
<dbReference type="AlphaFoldDB" id="A0A9P0FYW1"/>
<keyword evidence="3" id="KW-1185">Reference proteome</keyword>
<keyword evidence="1" id="KW-1133">Transmembrane helix</keyword>
<sequence>MHKMDALGNPCASCVAGADASNACCVLRHAFILILYLTVIKYIYLSTCVYNSTNFRMNVYSLFVMIINYSRCSNVLYQVGTFIYLLINLISQFCNFQTYVLVLSCT</sequence>
<accession>A0A9P0FYW1</accession>
<organism evidence="2 3">
    <name type="scientific">Chrysodeixis includens</name>
    <name type="common">Soybean looper</name>
    <name type="synonym">Pseudoplusia includens</name>
    <dbReference type="NCBI Taxonomy" id="689277"/>
    <lineage>
        <taxon>Eukaryota</taxon>
        <taxon>Metazoa</taxon>
        <taxon>Ecdysozoa</taxon>
        <taxon>Arthropoda</taxon>
        <taxon>Hexapoda</taxon>
        <taxon>Insecta</taxon>
        <taxon>Pterygota</taxon>
        <taxon>Neoptera</taxon>
        <taxon>Endopterygota</taxon>
        <taxon>Lepidoptera</taxon>
        <taxon>Glossata</taxon>
        <taxon>Ditrysia</taxon>
        <taxon>Noctuoidea</taxon>
        <taxon>Noctuidae</taxon>
        <taxon>Plusiinae</taxon>
        <taxon>Chrysodeixis</taxon>
    </lineage>
</organism>
<protein>
    <submittedName>
        <fullName evidence="2">Uncharacterized protein</fullName>
    </submittedName>
</protein>
<evidence type="ECO:0000256" key="1">
    <source>
        <dbReference type="SAM" id="Phobius"/>
    </source>
</evidence>
<feature type="transmembrane region" description="Helical" evidence="1">
    <location>
        <begin position="62"/>
        <end position="87"/>
    </location>
</feature>
<keyword evidence="1" id="KW-0472">Membrane</keyword>
<feature type="transmembrane region" description="Helical" evidence="1">
    <location>
        <begin position="30"/>
        <end position="50"/>
    </location>
</feature>
<dbReference type="Proteomes" id="UP001154114">
    <property type="component" value="Chromosome 3"/>
</dbReference>
<dbReference type="EMBL" id="LR824006">
    <property type="protein sequence ID" value="CAH0600321.1"/>
    <property type="molecule type" value="Genomic_DNA"/>
</dbReference>
<proteinExistence type="predicted"/>
<keyword evidence="1" id="KW-0812">Transmembrane</keyword>
<gene>
    <name evidence="2" type="ORF">CINC_LOCUS9284</name>
</gene>
<name>A0A9P0FYW1_CHRIL</name>
<evidence type="ECO:0000313" key="3">
    <source>
        <dbReference type="Proteomes" id="UP001154114"/>
    </source>
</evidence>